<evidence type="ECO:0000313" key="2">
    <source>
        <dbReference type="EMBL" id="KAJ8392184.1"/>
    </source>
</evidence>
<gene>
    <name evidence="2" type="ORF">AAFF_G00077520</name>
</gene>
<dbReference type="Proteomes" id="UP001221898">
    <property type="component" value="Unassembled WGS sequence"/>
</dbReference>
<keyword evidence="3" id="KW-1185">Reference proteome</keyword>
<proteinExistence type="predicted"/>
<dbReference type="EMBL" id="JAINUG010000148">
    <property type="protein sequence ID" value="KAJ8392184.1"/>
    <property type="molecule type" value="Genomic_DNA"/>
</dbReference>
<feature type="region of interest" description="Disordered" evidence="1">
    <location>
        <begin position="51"/>
        <end position="73"/>
    </location>
</feature>
<reference evidence="2" key="1">
    <citation type="journal article" date="2023" name="Science">
        <title>Genome structures resolve the early diversification of teleost fishes.</title>
        <authorList>
            <person name="Parey E."/>
            <person name="Louis A."/>
            <person name="Montfort J."/>
            <person name="Bouchez O."/>
            <person name="Roques C."/>
            <person name="Iampietro C."/>
            <person name="Lluch J."/>
            <person name="Castinel A."/>
            <person name="Donnadieu C."/>
            <person name="Desvignes T."/>
            <person name="Floi Bucao C."/>
            <person name="Jouanno E."/>
            <person name="Wen M."/>
            <person name="Mejri S."/>
            <person name="Dirks R."/>
            <person name="Jansen H."/>
            <person name="Henkel C."/>
            <person name="Chen W.J."/>
            <person name="Zahm M."/>
            <person name="Cabau C."/>
            <person name="Klopp C."/>
            <person name="Thompson A.W."/>
            <person name="Robinson-Rechavi M."/>
            <person name="Braasch I."/>
            <person name="Lecointre G."/>
            <person name="Bobe J."/>
            <person name="Postlethwait J.H."/>
            <person name="Berthelot C."/>
            <person name="Roest Crollius H."/>
            <person name="Guiguen Y."/>
        </authorList>
    </citation>
    <scope>NUCLEOTIDE SEQUENCE</scope>
    <source>
        <strain evidence="2">NC1722</strain>
    </source>
</reference>
<organism evidence="2 3">
    <name type="scientific">Aldrovandia affinis</name>
    <dbReference type="NCBI Taxonomy" id="143900"/>
    <lineage>
        <taxon>Eukaryota</taxon>
        <taxon>Metazoa</taxon>
        <taxon>Chordata</taxon>
        <taxon>Craniata</taxon>
        <taxon>Vertebrata</taxon>
        <taxon>Euteleostomi</taxon>
        <taxon>Actinopterygii</taxon>
        <taxon>Neopterygii</taxon>
        <taxon>Teleostei</taxon>
        <taxon>Notacanthiformes</taxon>
        <taxon>Halosauridae</taxon>
        <taxon>Aldrovandia</taxon>
    </lineage>
</organism>
<accession>A0AAD7RXF5</accession>
<evidence type="ECO:0000256" key="1">
    <source>
        <dbReference type="SAM" id="MobiDB-lite"/>
    </source>
</evidence>
<evidence type="ECO:0000313" key="3">
    <source>
        <dbReference type="Proteomes" id="UP001221898"/>
    </source>
</evidence>
<protein>
    <submittedName>
        <fullName evidence="2">Uncharacterized protein</fullName>
    </submittedName>
</protein>
<dbReference type="AlphaFoldDB" id="A0AAD7RXF5"/>
<sequence length="159" mass="16097">MKKNIKAAAAGAGGGRGRCQNRQLTNLALGAQPNAQTVLNSTHGTLLCRSQRPQEREATGKGHLGIPARQEPDTGSWALVPGAWILGPADDQGAFTVPQTAAGVPRAEITPAATVAITVTMHCLSPGADPRQGEGGRGGGAVVAPVVRGVRRVGGTVCP</sequence>
<name>A0AAD7RXF5_9TELE</name>
<comment type="caution">
    <text evidence="2">The sequence shown here is derived from an EMBL/GenBank/DDBJ whole genome shotgun (WGS) entry which is preliminary data.</text>
</comment>